<reference evidence="3 4" key="1">
    <citation type="journal article" date="2012" name="J. Bacteriol.">
        <title>Genome sequence of the pathogenic Herbaspirillum seropedicae strain Os34, isolated from rice roots.</title>
        <authorList>
            <person name="Ye W."/>
            <person name="Ye S."/>
            <person name="Liu J."/>
            <person name="Chang S."/>
            <person name="Chen M."/>
            <person name="Zhu B."/>
            <person name="Guo L."/>
            <person name="An Q."/>
        </authorList>
    </citation>
    <scope>NUCLEOTIDE SEQUENCE [LARGE SCALE GENOMIC DNA]</scope>
    <source>
        <strain evidence="3 4">Os34</strain>
    </source>
</reference>
<protein>
    <recommendedName>
        <fullName evidence="2">T6SS Phospholipase effector Tle1-like catalytic domain-containing protein</fullName>
    </recommendedName>
</protein>
<dbReference type="PANTHER" id="PTHR33840:SF1">
    <property type="entry name" value="TLE1 PHOSPHOLIPASE DOMAIN-CONTAINING PROTEIN"/>
    <property type="match status" value="1"/>
</dbReference>
<proteinExistence type="predicted"/>
<sequence>MSAWVIFLGFFFDGTNNNKYRDTPAYANSNIARLYEVYPGHPTVPQLQLGEVGTPTPDLPPAWPNRVAAEARPYYRKTYVPGVGTPFIELDDSGTETDETLGLAMAAHGQARIDWALLQVGNHVAAALLGHPMSSALQEDKLKVRALFGAGALRKAPAWVLRHGIHQLREERLRQLIKVRLKNKPTVRKIRLSVFGFSRGAAEARVFCNWVLRYLGSHYAGLPLVIDFLGIFDTVASVGLAHSFPLMDGHFAWATPNDLAIHPDIGRCVHLVSAHEVRGSFPLDGASGENVKEVVYPGVHSDVGGGYPPNDQGRAIGQGRVGDARKLSQIPLAQMYREALIGGVPLLDEAEMIDLRKHMFQVDPATLSAFNAYVEATRQGSGKPEGSLWLVETQPLESLKTIIRRHYGIYLRWRKSMLGKIHLLPGLTQSFDPPHKKAQDINDQKVVDDLLLRELILVQTMRLNDRDHVLPYPGKRDDWDDGVSQAWYDFTPVKPAEKLLFETLVHDSRAWFKPLGDDDKLSNLRKYQAETMREIEVHLDALSQEIRALQERQASQQLLPAQAGRLAELKKERQREQDRLAALRQNKTHVIVDGGHEFHWMWGYLRWRMIYFGNHPKVREQKPKPDKPDLL</sequence>
<dbReference type="PANTHER" id="PTHR33840">
    <property type="match status" value="1"/>
</dbReference>
<dbReference type="Pfam" id="PF09994">
    <property type="entry name" value="T6SS_Tle1-like_cat"/>
    <property type="match status" value="1"/>
</dbReference>
<evidence type="ECO:0000256" key="1">
    <source>
        <dbReference type="SAM" id="Coils"/>
    </source>
</evidence>
<dbReference type="EMBL" id="CP008956">
    <property type="protein sequence ID" value="QJQ02252.1"/>
    <property type="molecule type" value="Genomic_DNA"/>
</dbReference>
<dbReference type="AlphaFoldDB" id="A0A6M3ZXL1"/>
<keyword evidence="1" id="KW-0175">Coiled coil</keyword>
<feature type="coiled-coil region" evidence="1">
    <location>
        <begin position="532"/>
        <end position="586"/>
    </location>
</feature>
<evidence type="ECO:0000259" key="2">
    <source>
        <dbReference type="Pfam" id="PF09994"/>
    </source>
</evidence>
<dbReference type="InterPro" id="IPR018712">
    <property type="entry name" value="Tle1-like_cat"/>
</dbReference>
<evidence type="ECO:0000313" key="4">
    <source>
        <dbReference type="Proteomes" id="UP000501648"/>
    </source>
</evidence>
<gene>
    <name evidence="3" type="ORF">C798_19025</name>
</gene>
<dbReference type="Proteomes" id="UP000501648">
    <property type="component" value="Chromosome"/>
</dbReference>
<organism evidence="3 4">
    <name type="scientific">Herbaspirillum rubrisubalbicans Os34</name>
    <dbReference type="NCBI Taxonomy" id="1235827"/>
    <lineage>
        <taxon>Bacteria</taxon>
        <taxon>Pseudomonadati</taxon>
        <taxon>Pseudomonadota</taxon>
        <taxon>Betaproteobacteria</taxon>
        <taxon>Burkholderiales</taxon>
        <taxon>Oxalobacteraceae</taxon>
        <taxon>Herbaspirillum</taxon>
    </lineage>
</organism>
<name>A0A6M3ZXL1_9BURK</name>
<feature type="domain" description="T6SS Phospholipase effector Tle1-like catalytic" evidence="2">
    <location>
        <begin position="225"/>
        <end position="338"/>
    </location>
</feature>
<accession>A0A6M3ZXL1</accession>
<evidence type="ECO:0000313" key="3">
    <source>
        <dbReference type="EMBL" id="QJQ02252.1"/>
    </source>
</evidence>